<sequence length="151" mass="17273">MSNLIKLNNLLSNYMKINYNIPSILSSGCNGLGNLLTDVANNLDDQNRKYGLEIISVYGQPRMIVRDMESKLFARRDLYYAQEQSINNEKFILNVAGAILKIAGVFLDRFNNNTVRIENTSSACISETKSKIFDLYPQLDEYGKITYYIKH</sequence>
<dbReference type="Proteomes" id="UP000095247">
    <property type="component" value="Unassembled WGS sequence"/>
</dbReference>
<name>A0A1E5NDW2_9SPIR</name>
<accession>A0A1E5NDW2</accession>
<dbReference type="RefSeq" id="WP_069726527.1">
    <property type="nucleotide sequence ID" value="NZ_MDCO01000010.1"/>
</dbReference>
<gene>
    <name evidence="1" type="ORF">BFL38_05840</name>
</gene>
<protein>
    <submittedName>
        <fullName evidence="1">Uncharacterized protein</fullName>
    </submittedName>
</protein>
<evidence type="ECO:0000313" key="1">
    <source>
        <dbReference type="EMBL" id="OEJ14350.1"/>
    </source>
</evidence>
<comment type="caution">
    <text evidence="1">The sequence shown here is derived from an EMBL/GenBank/DDBJ whole genome shotgun (WGS) entry which is preliminary data.</text>
</comment>
<reference evidence="1 2" key="1">
    <citation type="submission" date="2016-08" db="EMBL/GenBank/DDBJ databases">
        <title>Characterization and recognition of Brachyspira hampsonii sp. nov., a novel intestinal spirochete that is pathogenic to pigs.</title>
        <authorList>
            <person name="Mirajkar N."/>
            <person name="La T."/>
            <person name="Phillips N."/>
            <person name="Hampson D."/>
            <person name="Gebhart C."/>
        </authorList>
    </citation>
    <scope>NUCLEOTIDE SEQUENCE [LARGE SCALE GENOMIC DNA]</scope>
    <source>
        <strain evidence="1 2">P280/1</strain>
    </source>
</reference>
<dbReference type="AlphaFoldDB" id="A0A1E5NDW2"/>
<dbReference type="PROSITE" id="PS51257">
    <property type="entry name" value="PROKAR_LIPOPROTEIN"/>
    <property type="match status" value="1"/>
</dbReference>
<dbReference type="EMBL" id="MDCO01000010">
    <property type="protein sequence ID" value="OEJ14350.1"/>
    <property type="molecule type" value="Genomic_DNA"/>
</dbReference>
<organism evidence="1 2">
    <name type="scientific">Brachyspira hampsonii</name>
    <dbReference type="NCBI Taxonomy" id="1287055"/>
    <lineage>
        <taxon>Bacteria</taxon>
        <taxon>Pseudomonadati</taxon>
        <taxon>Spirochaetota</taxon>
        <taxon>Spirochaetia</taxon>
        <taxon>Brachyspirales</taxon>
        <taxon>Brachyspiraceae</taxon>
        <taxon>Brachyspira</taxon>
    </lineage>
</organism>
<evidence type="ECO:0000313" key="2">
    <source>
        <dbReference type="Proteomes" id="UP000095247"/>
    </source>
</evidence>
<proteinExistence type="predicted"/>